<evidence type="ECO:0000259" key="3">
    <source>
        <dbReference type="Pfam" id="PF00884"/>
    </source>
</evidence>
<gene>
    <name evidence="4" type="ORF">METZ01_LOCUS166869</name>
</gene>
<dbReference type="Pfam" id="PF00884">
    <property type="entry name" value="Sulfatase"/>
    <property type="match status" value="1"/>
</dbReference>
<organism evidence="4">
    <name type="scientific">marine metagenome</name>
    <dbReference type="NCBI Taxonomy" id="408172"/>
    <lineage>
        <taxon>unclassified sequences</taxon>
        <taxon>metagenomes</taxon>
        <taxon>ecological metagenomes</taxon>
    </lineage>
</organism>
<dbReference type="InterPro" id="IPR000917">
    <property type="entry name" value="Sulfatase_N"/>
</dbReference>
<evidence type="ECO:0000313" key="4">
    <source>
        <dbReference type="EMBL" id="SVB14015.1"/>
    </source>
</evidence>
<keyword evidence="2" id="KW-0378">Hydrolase</keyword>
<sequence length="504" mass="56340">MAHRPNILILCTDQQRADSLGCYGNSIAKTPNIDALAGRGLRFDNHFTPNQICCPSRGTMITGLYPRHHGMTTNGRTIHEGLPTLPSFLNNAGYDTHAVGKLHLQPILADKSLLYPESLPFWKAGHSANWTGPYFGYRTVDFMIGESLLATQGGHYAQWLKEHLPDVIPLYHPEAALNGPLADLNEAWTSAVPEDVHYNTWIADRAIAFLERAKPPFMLFVSTPDPHHPFSPPRPWADLFDATDMPIPKVTDGELDLMPDYLSSRLGTDWIDNDSPPVEQGGMTMTDRIAPESLACAIALTRGMEAQIDHQFGRVLAKLDNKGLTDETIILFTSDHGEFLGNHGLLHKGPPPYQDLIRVSFVMTGPFVPEGEATMAPSCHLDIMPTLLDLCGVSNSGCRKDGVSLRSVFEGRSLERQARFLEFHPRIDNSVYNHSIVTKDWRLTLYPNCEDGWGELFDLKDDPGEHRNLFNDTKHRKIRDHLAEQLTLNFPARQEAGTELIAKW</sequence>
<dbReference type="Gene3D" id="3.40.720.10">
    <property type="entry name" value="Alkaline Phosphatase, subunit A"/>
    <property type="match status" value="1"/>
</dbReference>
<evidence type="ECO:0000256" key="2">
    <source>
        <dbReference type="ARBA" id="ARBA00022801"/>
    </source>
</evidence>
<dbReference type="GO" id="GO:0008484">
    <property type="term" value="F:sulfuric ester hydrolase activity"/>
    <property type="evidence" value="ECO:0007669"/>
    <property type="project" value="TreeGrafter"/>
</dbReference>
<dbReference type="PANTHER" id="PTHR45953">
    <property type="entry name" value="IDURONATE 2-SULFATASE"/>
    <property type="match status" value="1"/>
</dbReference>
<dbReference type="GO" id="GO:0005737">
    <property type="term" value="C:cytoplasm"/>
    <property type="evidence" value="ECO:0007669"/>
    <property type="project" value="TreeGrafter"/>
</dbReference>
<dbReference type="GO" id="GO:0046872">
    <property type="term" value="F:metal ion binding"/>
    <property type="evidence" value="ECO:0007669"/>
    <property type="project" value="UniProtKB-KW"/>
</dbReference>
<accession>A0A382BJP8</accession>
<reference evidence="4" key="1">
    <citation type="submission" date="2018-05" db="EMBL/GenBank/DDBJ databases">
        <authorList>
            <person name="Lanie J.A."/>
            <person name="Ng W.-L."/>
            <person name="Kazmierczak K.M."/>
            <person name="Andrzejewski T.M."/>
            <person name="Davidsen T.M."/>
            <person name="Wayne K.J."/>
            <person name="Tettelin H."/>
            <person name="Glass J.I."/>
            <person name="Rusch D."/>
            <person name="Podicherti R."/>
            <person name="Tsui H.-C.T."/>
            <person name="Winkler M.E."/>
        </authorList>
    </citation>
    <scope>NUCLEOTIDE SEQUENCE</scope>
</reference>
<proteinExistence type="predicted"/>
<dbReference type="AlphaFoldDB" id="A0A382BJP8"/>
<dbReference type="InterPro" id="IPR017850">
    <property type="entry name" value="Alkaline_phosphatase_core_sf"/>
</dbReference>
<name>A0A382BJP8_9ZZZZ</name>
<evidence type="ECO:0000256" key="1">
    <source>
        <dbReference type="ARBA" id="ARBA00022723"/>
    </source>
</evidence>
<dbReference type="SUPFAM" id="SSF53649">
    <property type="entry name" value="Alkaline phosphatase-like"/>
    <property type="match status" value="1"/>
</dbReference>
<protein>
    <recommendedName>
        <fullName evidence="3">Sulfatase N-terminal domain-containing protein</fullName>
    </recommendedName>
</protein>
<dbReference type="PANTHER" id="PTHR45953:SF1">
    <property type="entry name" value="IDURONATE 2-SULFATASE"/>
    <property type="match status" value="1"/>
</dbReference>
<feature type="domain" description="Sulfatase N-terminal" evidence="3">
    <location>
        <begin position="5"/>
        <end position="393"/>
    </location>
</feature>
<dbReference type="EMBL" id="UINC01030129">
    <property type="protein sequence ID" value="SVB14015.1"/>
    <property type="molecule type" value="Genomic_DNA"/>
</dbReference>
<keyword evidence="1" id="KW-0479">Metal-binding</keyword>